<accession>A0AAX1EHU2</accession>
<reference evidence="2 3" key="1">
    <citation type="submission" date="2019-03" db="EMBL/GenBank/DDBJ databases">
        <title>Diverse conjugative elements silence natural transformation in Legionella species.</title>
        <authorList>
            <person name="Durieux I."/>
            <person name="Ginevra C."/>
            <person name="Attaiech L."/>
            <person name="Picq K."/>
            <person name="Juan P.A."/>
            <person name="Jarraud S."/>
            <person name="Charpentier X."/>
        </authorList>
    </citation>
    <scope>NUCLEOTIDE SEQUENCE [LARGE SCALE GENOMIC DNA]</scope>
    <source>
        <strain evidence="2 3">HL-0427-4011</strain>
    </source>
</reference>
<protein>
    <submittedName>
        <fullName evidence="2">SagB/ThcOx family dehydrogenase</fullName>
    </submittedName>
</protein>
<dbReference type="RefSeq" id="WP_135060836.1">
    <property type="nucleotide sequence ID" value="NZ_CP038254.1"/>
</dbReference>
<name>A0AAX1EHU2_9GAMM</name>
<sequence length="266" mass="30622">MLEVDKKKTFISSHVENYIDSKVHNEVSKAYAKECISLIDHGFAAISSVEEAIIERVQFTECEISPFHKNDIDCSDTEERQFHRQPSSIHFSSQKMNFIQLQSFLIQSFSPDENGRRPYPSAGGLYPVEPLVFLFEDRIQTEHSLISGCYHFRPVSRTLQLIKPMTAEHFYSRLLHHLIAQQKRPAFCLLYLAHLGKSIFKYRYRGYRHAVMEAGSMYQQAIITSQALGLSNTVWSSFAEYEFLAALGLDPGAFMPLMMQLFGYIE</sequence>
<feature type="domain" description="Nitroreductase" evidence="1">
    <location>
        <begin position="117"/>
        <end position="264"/>
    </location>
</feature>
<dbReference type="CDD" id="cd02142">
    <property type="entry name" value="McbC_SagB-like_oxidoreductase"/>
    <property type="match status" value="1"/>
</dbReference>
<organism evidence="2 3">
    <name type="scientific">Legionella israelensis</name>
    <dbReference type="NCBI Taxonomy" id="454"/>
    <lineage>
        <taxon>Bacteria</taxon>
        <taxon>Pseudomonadati</taxon>
        <taxon>Pseudomonadota</taxon>
        <taxon>Gammaproteobacteria</taxon>
        <taxon>Legionellales</taxon>
        <taxon>Legionellaceae</taxon>
        <taxon>Legionella</taxon>
    </lineage>
</organism>
<dbReference type="Pfam" id="PF00881">
    <property type="entry name" value="Nitroreductase"/>
    <property type="match status" value="1"/>
</dbReference>
<dbReference type="InterPro" id="IPR029479">
    <property type="entry name" value="Nitroreductase"/>
</dbReference>
<dbReference type="GO" id="GO:0016491">
    <property type="term" value="F:oxidoreductase activity"/>
    <property type="evidence" value="ECO:0007669"/>
    <property type="project" value="InterPro"/>
</dbReference>
<dbReference type="AlphaFoldDB" id="A0AAX1EHU2"/>
<gene>
    <name evidence="2" type="ORF">E3983_09885</name>
</gene>
<dbReference type="InterPro" id="IPR020051">
    <property type="entry name" value="SagB-type_dehydrogenase"/>
</dbReference>
<dbReference type="InterPro" id="IPR000415">
    <property type="entry name" value="Nitroreductase-like"/>
</dbReference>
<dbReference type="NCBIfam" id="TIGR03605">
    <property type="entry name" value="antibiot_sagB"/>
    <property type="match status" value="1"/>
</dbReference>
<dbReference type="SUPFAM" id="SSF55469">
    <property type="entry name" value="FMN-dependent nitroreductase-like"/>
    <property type="match status" value="1"/>
</dbReference>
<dbReference type="PANTHER" id="PTHR43745:SF2">
    <property type="entry name" value="NITROREDUCTASE MJ1384-RELATED"/>
    <property type="match status" value="1"/>
</dbReference>
<dbReference type="Gene3D" id="3.40.109.10">
    <property type="entry name" value="NADH Oxidase"/>
    <property type="match status" value="1"/>
</dbReference>
<evidence type="ECO:0000259" key="1">
    <source>
        <dbReference type="Pfam" id="PF00881"/>
    </source>
</evidence>
<evidence type="ECO:0000313" key="2">
    <source>
        <dbReference type="EMBL" id="QBR84644.1"/>
    </source>
</evidence>
<evidence type="ECO:0000313" key="3">
    <source>
        <dbReference type="Proteomes" id="UP000295517"/>
    </source>
</evidence>
<dbReference type="InterPro" id="IPR052544">
    <property type="entry name" value="Bacteriocin_Proc_Enz"/>
</dbReference>
<proteinExistence type="predicted"/>
<dbReference type="Proteomes" id="UP000295517">
    <property type="component" value="Chromosome"/>
</dbReference>
<dbReference type="PANTHER" id="PTHR43745">
    <property type="entry name" value="NITROREDUCTASE MJ1384-RELATED"/>
    <property type="match status" value="1"/>
</dbReference>
<dbReference type="EMBL" id="CP038254">
    <property type="protein sequence ID" value="QBR84644.1"/>
    <property type="molecule type" value="Genomic_DNA"/>
</dbReference>